<feature type="region of interest" description="Disordered" evidence="1">
    <location>
        <begin position="1"/>
        <end position="74"/>
    </location>
</feature>
<sequence length="74" mass="7649">MTGGSSGHRKRTKTQSTEDEPEIIAGLSGDEVDPGLIIAGGRGGRRGRGAAGGGAPPRAKYQKQAALESDEDEW</sequence>
<reference evidence="2" key="1">
    <citation type="submission" date="2021-01" db="EMBL/GenBank/DDBJ databases">
        <authorList>
            <person name="Eckstrom K.M.E."/>
        </authorList>
    </citation>
    <scope>NUCLEOTIDE SEQUENCE</scope>
    <source>
        <strain evidence="2">UVCC 0001</strain>
    </source>
</reference>
<comment type="caution">
    <text evidence="2">The sequence shown here is derived from an EMBL/GenBank/DDBJ whole genome shotgun (WGS) entry which is preliminary data.</text>
</comment>
<protein>
    <submittedName>
        <fullName evidence="2">Uncharacterized protein</fullName>
    </submittedName>
</protein>
<dbReference type="EMBL" id="JASFZW010000007">
    <property type="protein sequence ID" value="KAK2077116.1"/>
    <property type="molecule type" value="Genomic_DNA"/>
</dbReference>
<name>A0AAD9MML0_PROWI</name>
<evidence type="ECO:0000313" key="2">
    <source>
        <dbReference type="EMBL" id="KAK2077116.1"/>
    </source>
</evidence>
<accession>A0AAD9MML0</accession>
<keyword evidence="3" id="KW-1185">Reference proteome</keyword>
<gene>
    <name evidence="2" type="ORF">QBZ16_004750</name>
</gene>
<dbReference type="AlphaFoldDB" id="A0AAD9MML0"/>
<dbReference type="Proteomes" id="UP001255856">
    <property type="component" value="Unassembled WGS sequence"/>
</dbReference>
<evidence type="ECO:0000256" key="1">
    <source>
        <dbReference type="SAM" id="MobiDB-lite"/>
    </source>
</evidence>
<proteinExistence type="predicted"/>
<organism evidence="2 3">
    <name type="scientific">Prototheca wickerhamii</name>
    <dbReference type="NCBI Taxonomy" id="3111"/>
    <lineage>
        <taxon>Eukaryota</taxon>
        <taxon>Viridiplantae</taxon>
        <taxon>Chlorophyta</taxon>
        <taxon>core chlorophytes</taxon>
        <taxon>Trebouxiophyceae</taxon>
        <taxon>Chlorellales</taxon>
        <taxon>Chlorellaceae</taxon>
        <taxon>Prototheca</taxon>
    </lineage>
</organism>
<evidence type="ECO:0000313" key="3">
    <source>
        <dbReference type="Proteomes" id="UP001255856"/>
    </source>
</evidence>